<name>A0A016WYD9_9BILA</name>
<sequence length="115" mass="14193">MRHLPKKEHQQESKASPGLFRLLFKRFYKQLKEETSLKYSTFSPVPKFIYRCHKPHAVQHRRKRRSKESRNKTYDHHRETLAFLRQVQPKYTRLTIRPLKKQPSEHLFRPRSRNK</sequence>
<dbReference type="Proteomes" id="UP000024635">
    <property type="component" value="Unassembled WGS sequence"/>
</dbReference>
<dbReference type="EMBL" id="JARK01000047">
    <property type="protein sequence ID" value="EYC44854.1"/>
    <property type="molecule type" value="Genomic_DNA"/>
</dbReference>
<organism evidence="2 3">
    <name type="scientific">Ancylostoma ceylanicum</name>
    <dbReference type="NCBI Taxonomy" id="53326"/>
    <lineage>
        <taxon>Eukaryota</taxon>
        <taxon>Metazoa</taxon>
        <taxon>Ecdysozoa</taxon>
        <taxon>Nematoda</taxon>
        <taxon>Chromadorea</taxon>
        <taxon>Rhabditida</taxon>
        <taxon>Rhabditina</taxon>
        <taxon>Rhabditomorpha</taxon>
        <taxon>Strongyloidea</taxon>
        <taxon>Ancylostomatidae</taxon>
        <taxon>Ancylostomatinae</taxon>
        <taxon>Ancylostoma</taxon>
    </lineage>
</organism>
<evidence type="ECO:0000313" key="2">
    <source>
        <dbReference type="EMBL" id="EYC44854.1"/>
    </source>
</evidence>
<dbReference type="AlphaFoldDB" id="A0A016WYD9"/>
<proteinExistence type="predicted"/>
<evidence type="ECO:0000313" key="3">
    <source>
        <dbReference type="Proteomes" id="UP000024635"/>
    </source>
</evidence>
<gene>
    <name evidence="2" type="primary">Acey_s0447.g1614</name>
    <name evidence="2" type="ORF">Y032_0447g1614</name>
</gene>
<protein>
    <submittedName>
        <fullName evidence="2">Uncharacterized protein</fullName>
    </submittedName>
</protein>
<feature type="compositionally biased region" description="Basic residues" evidence="1">
    <location>
        <begin position="56"/>
        <end position="67"/>
    </location>
</feature>
<keyword evidence="3" id="KW-1185">Reference proteome</keyword>
<accession>A0A016WYD9</accession>
<feature type="compositionally biased region" description="Basic and acidic residues" evidence="1">
    <location>
        <begin position="68"/>
        <end position="79"/>
    </location>
</feature>
<reference evidence="3" key="1">
    <citation type="journal article" date="2015" name="Nat. Genet.">
        <title>The genome and transcriptome of the zoonotic hookworm Ancylostoma ceylanicum identify infection-specific gene families.</title>
        <authorList>
            <person name="Schwarz E.M."/>
            <person name="Hu Y."/>
            <person name="Antoshechkin I."/>
            <person name="Miller M.M."/>
            <person name="Sternberg P.W."/>
            <person name="Aroian R.V."/>
        </authorList>
    </citation>
    <scope>NUCLEOTIDE SEQUENCE</scope>
    <source>
        <strain evidence="3">HY135</strain>
    </source>
</reference>
<evidence type="ECO:0000256" key="1">
    <source>
        <dbReference type="SAM" id="MobiDB-lite"/>
    </source>
</evidence>
<comment type="caution">
    <text evidence="2">The sequence shown here is derived from an EMBL/GenBank/DDBJ whole genome shotgun (WGS) entry which is preliminary data.</text>
</comment>
<feature type="region of interest" description="Disordered" evidence="1">
    <location>
        <begin position="56"/>
        <end position="79"/>
    </location>
</feature>